<name>A0A9P6MLT5_9FUNG</name>
<dbReference type="AlphaFoldDB" id="A0A9P6MLT5"/>
<evidence type="ECO:0000256" key="3">
    <source>
        <dbReference type="ARBA" id="ARBA00022525"/>
    </source>
</evidence>
<keyword evidence="3" id="KW-0964">Secreted</keyword>
<evidence type="ECO:0000313" key="6">
    <source>
        <dbReference type="Proteomes" id="UP000703661"/>
    </source>
</evidence>
<evidence type="ECO:0000256" key="2">
    <source>
        <dbReference type="ARBA" id="ARBA00004613"/>
    </source>
</evidence>
<evidence type="ECO:0000256" key="1">
    <source>
        <dbReference type="ARBA" id="ARBA00004340"/>
    </source>
</evidence>
<dbReference type="Proteomes" id="UP000703661">
    <property type="component" value="Unassembled WGS sequence"/>
</dbReference>
<dbReference type="GO" id="GO:0005576">
    <property type="term" value="C:extracellular region"/>
    <property type="evidence" value="ECO:0007669"/>
    <property type="project" value="UniProtKB-SubCell"/>
</dbReference>
<dbReference type="GO" id="GO:0043657">
    <property type="term" value="C:host cell"/>
    <property type="evidence" value="ECO:0007669"/>
    <property type="project" value="UniProtKB-SubCell"/>
</dbReference>
<evidence type="ECO:0000313" key="5">
    <source>
        <dbReference type="EMBL" id="KAG0007417.1"/>
    </source>
</evidence>
<evidence type="ECO:0000259" key="4">
    <source>
        <dbReference type="Pfam" id="PF20147"/>
    </source>
</evidence>
<dbReference type="InterPro" id="IPR045379">
    <property type="entry name" value="Crinkler_N"/>
</dbReference>
<comment type="caution">
    <text evidence="5">The sequence shown here is derived from an EMBL/GenBank/DDBJ whole genome shotgun (WGS) entry which is preliminary data.</text>
</comment>
<reference evidence="5" key="1">
    <citation type="journal article" date="2020" name="Fungal Divers.">
        <title>Resolving the Mortierellaceae phylogeny through synthesis of multi-gene phylogenetics and phylogenomics.</title>
        <authorList>
            <person name="Vandepol N."/>
            <person name="Liber J."/>
            <person name="Desiro A."/>
            <person name="Na H."/>
            <person name="Kennedy M."/>
            <person name="Barry K."/>
            <person name="Grigoriev I.V."/>
            <person name="Miller A.N."/>
            <person name="O'Donnell K."/>
            <person name="Stajich J.E."/>
            <person name="Bonito G."/>
        </authorList>
    </citation>
    <scope>NUCLEOTIDE SEQUENCE</scope>
    <source>
        <strain evidence="5">NRRL 2769</strain>
    </source>
</reference>
<comment type="subcellular location">
    <subcellularLocation>
        <location evidence="1">Host cell</location>
    </subcellularLocation>
    <subcellularLocation>
        <location evidence="2">Secreted</location>
    </subcellularLocation>
</comment>
<proteinExistence type="predicted"/>
<organism evidence="5 6">
    <name type="scientific">Entomortierella chlamydospora</name>
    <dbReference type="NCBI Taxonomy" id="101097"/>
    <lineage>
        <taxon>Eukaryota</taxon>
        <taxon>Fungi</taxon>
        <taxon>Fungi incertae sedis</taxon>
        <taxon>Mucoromycota</taxon>
        <taxon>Mortierellomycotina</taxon>
        <taxon>Mortierellomycetes</taxon>
        <taxon>Mortierellales</taxon>
        <taxon>Mortierellaceae</taxon>
        <taxon>Entomortierella</taxon>
    </lineage>
</organism>
<dbReference type="EMBL" id="JAAAID010002364">
    <property type="protein sequence ID" value="KAG0007417.1"/>
    <property type="molecule type" value="Genomic_DNA"/>
</dbReference>
<dbReference type="Pfam" id="PF20147">
    <property type="entry name" value="Crinkler"/>
    <property type="match status" value="1"/>
</dbReference>
<accession>A0A9P6MLT5</accession>
<protein>
    <recommendedName>
        <fullName evidence="4">Crinkler effector protein N-terminal domain-containing protein</fullName>
    </recommendedName>
</protein>
<dbReference type="OrthoDB" id="2470247at2759"/>
<keyword evidence="6" id="KW-1185">Reference proteome</keyword>
<gene>
    <name evidence="5" type="ORF">BGZ80_004682</name>
</gene>
<sequence>MASAATAATTLNLRFAVIGEPETTQPFKKGVDRTMDTDDLKQAIYDSKKDSVFINIEEYSSLVFYRVSEFSEDDTKPQEVMTGSIKRYFKGGAEEDHIHIIVKRPKEDRIHIAVKPPQQVAPPTVQSRSHSPYYSTILLESPFSHLRAASPMLPYAAPSHKLPTHTAP</sequence>
<feature type="domain" description="Crinkler effector protein N-terminal" evidence="4">
    <location>
        <begin position="11"/>
        <end position="103"/>
    </location>
</feature>